<dbReference type="Gene3D" id="3.20.20.80">
    <property type="entry name" value="Glycosidases"/>
    <property type="match status" value="2"/>
</dbReference>
<dbReference type="Gene3D" id="2.60.40.1180">
    <property type="entry name" value="Golgi alpha-mannosidase II"/>
    <property type="match status" value="1"/>
</dbReference>
<dbReference type="Proteomes" id="UP000189580">
    <property type="component" value="Chromosome b"/>
</dbReference>
<dbReference type="OrthoDB" id="9971853at2759"/>
<proteinExistence type="inferred from homology"/>
<dbReference type="SUPFAM" id="SSF51445">
    <property type="entry name" value="(Trans)glycosidases"/>
    <property type="match status" value="1"/>
</dbReference>
<feature type="domain" description="Glycoside hydrolase family 5 C-terminal" evidence="6">
    <location>
        <begin position="584"/>
        <end position="661"/>
    </location>
</feature>
<dbReference type="Pfam" id="PF00150">
    <property type="entry name" value="Cellulase"/>
    <property type="match status" value="1"/>
</dbReference>
<comment type="similarity">
    <text evidence="1">Belongs to the glycosyl hydrolase 5 (cellulase A) family.</text>
</comment>
<keyword evidence="8" id="KW-1185">Reference proteome</keyword>
<dbReference type="GO" id="GO:0050295">
    <property type="term" value="F:steryl-beta-glucosidase activity"/>
    <property type="evidence" value="ECO:0007669"/>
    <property type="project" value="TreeGrafter"/>
</dbReference>
<dbReference type="KEGG" id="slb:AWJ20_2609"/>
<name>A0A161HGR7_9ASCO</name>
<keyword evidence="3" id="KW-0326">Glycosidase</keyword>
<dbReference type="AlphaFoldDB" id="A0A161HGR7"/>
<evidence type="ECO:0000256" key="2">
    <source>
        <dbReference type="ARBA" id="ARBA00022801"/>
    </source>
</evidence>
<gene>
    <name evidence="7" type="ORF">AWJ20_2609</name>
</gene>
<dbReference type="InterPro" id="IPR001547">
    <property type="entry name" value="Glyco_hydro_5"/>
</dbReference>
<dbReference type="InterPro" id="IPR041036">
    <property type="entry name" value="GH5_C"/>
</dbReference>
<evidence type="ECO:0000256" key="3">
    <source>
        <dbReference type="ARBA" id="ARBA00023295"/>
    </source>
</evidence>
<evidence type="ECO:0000313" key="7">
    <source>
        <dbReference type="EMBL" id="ANB14990.1"/>
    </source>
</evidence>
<evidence type="ECO:0000259" key="5">
    <source>
        <dbReference type="Pfam" id="PF00150"/>
    </source>
</evidence>
<protein>
    <submittedName>
        <fullName evidence="7">Hydrolase</fullName>
    </submittedName>
</protein>
<feature type="domain" description="Glycoside hydrolase family 5" evidence="5">
    <location>
        <begin position="77"/>
        <end position="135"/>
    </location>
</feature>
<dbReference type="RefSeq" id="XP_018737467.1">
    <property type="nucleotide sequence ID" value="XM_018879562.1"/>
</dbReference>
<dbReference type="InterPro" id="IPR052066">
    <property type="entry name" value="Glycosphingolipid_Hydrolases"/>
</dbReference>
<evidence type="ECO:0000313" key="8">
    <source>
        <dbReference type="Proteomes" id="UP000189580"/>
    </source>
</evidence>
<dbReference type="InterPro" id="IPR017853">
    <property type="entry name" value="GH"/>
</dbReference>
<dbReference type="InterPro" id="IPR013780">
    <property type="entry name" value="Glyco_hydro_b"/>
</dbReference>
<dbReference type="GO" id="GO:1904462">
    <property type="term" value="P:ergosteryl 3-beta-D-glucoside catabolic process"/>
    <property type="evidence" value="ECO:0007669"/>
    <property type="project" value="TreeGrafter"/>
</dbReference>
<dbReference type="PANTHER" id="PTHR31308">
    <property type="match status" value="1"/>
</dbReference>
<organism evidence="7 8">
    <name type="scientific">Sugiyamaella lignohabitans</name>
    <dbReference type="NCBI Taxonomy" id="796027"/>
    <lineage>
        <taxon>Eukaryota</taxon>
        <taxon>Fungi</taxon>
        <taxon>Dikarya</taxon>
        <taxon>Ascomycota</taxon>
        <taxon>Saccharomycotina</taxon>
        <taxon>Dipodascomycetes</taxon>
        <taxon>Dipodascales</taxon>
        <taxon>Trichomonascaceae</taxon>
        <taxon>Sugiyamaella</taxon>
    </lineage>
</organism>
<dbReference type="GeneID" id="30034539"/>
<accession>A0A161HGR7</accession>
<dbReference type="Pfam" id="PF18564">
    <property type="entry name" value="Glyco_hydro_5_C"/>
    <property type="match status" value="1"/>
</dbReference>
<evidence type="ECO:0000259" key="6">
    <source>
        <dbReference type="Pfam" id="PF18564"/>
    </source>
</evidence>
<reference evidence="7 8" key="1">
    <citation type="submission" date="2016-02" db="EMBL/GenBank/DDBJ databases">
        <title>Complete genome sequence and transcriptome regulation of the pentose utilising yeast Sugiyamaella lignohabitans.</title>
        <authorList>
            <person name="Bellasio M."/>
            <person name="Peymann A."/>
            <person name="Valli M."/>
            <person name="Sipitzky M."/>
            <person name="Graf A."/>
            <person name="Sauer M."/>
            <person name="Marx H."/>
            <person name="Mattanovich D."/>
        </authorList>
    </citation>
    <scope>NUCLEOTIDE SEQUENCE [LARGE SCALE GENOMIC DNA]</scope>
    <source>
        <strain evidence="7 8">CBS 10342</strain>
    </source>
</reference>
<dbReference type="PANTHER" id="PTHR31308:SF5">
    <property type="entry name" value="ERGOSTERYL-BETA-GLUCOSIDASE"/>
    <property type="match status" value="1"/>
</dbReference>
<keyword evidence="2 7" id="KW-0378">Hydrolase</keyword>
<sequence length="675" mass="76532">MRLRIENGLFKDQAGREVILRGINLAGDAKNPPLGRSKSPSERSDSDSSGLIVIDNVDENSYVGSPFPLAEADIHLERLKKAGFNTIRYIFTWDALEHSGPGIYDDKYIAFTIEILKKIRNHGLMVFLDPHQDVWSRFSGGSGAPLWTLELLGLNKAAFMETQAAIVLDGETPPPIKMLWASNYHRLVCQVMFTVFFAGEHFAPKCKVNDLNVGLYLRQHYFDAIMHFARKVAEVPELEDTVLGWESMNEPGHGLIAYPDITKLPDDPEHVKLGSSPTPFQAMLLGLGIPQTVDVWTFTSMGGKKSGTQTICPSKPVWFTELELAEIDLKYKWNRSWPGGCIWGYHGVYEGKTVVRPDYFTFSITGKPLKPHAFVEEFFVEHWLDYEKRIHDIKPDWFVFMQTPVNNKPPDLRGRGIKFNEATTVYTPHYYDGLTLMLKRWKQINVDAVGVVRNHYWSPVLAVRIGEKAIRNCMTDQLRYIKTEGKLLIGENTPCLFSEIGIPYDLDSKRAYQTGQYNSQIRAMDANHNALDQSHLHHTLWVYTANNSHKHGDHWNGEDLSIWSKDDQVKGINDGFRAGEAVIRPYPVAVNGKIKSYGFDISKALFSLTLHATDPGISEVYLPEFYFTEERTGVSTSSGTWKIKSNTLYWSHSSGTQTLRVRGIPKHTEQPCVIM</sequence>
<evidence type="ECO:0000256" key="1">
    <source>
        <dbReference type="ARBA" id="ARBA00005641"/>
    </source>
</evidence>
<evidence type="ECO:0000256" key="4">
    <source>
        <dbReference type="SAM" id="MobiDB-lite"/>
    </source>
</evidence>
<dbReference type="EMBL" id="CP014503">
    <property type="protein sequence ID" value="ANB14990.1"/>
    <property type="molecule type" value="Genomic_DNA"/>
</dbReference>
<dbReference type="GO" id="GO:0000272">
    <property type="term" value="P:polysaccharide catabolic process"/>
    <property type="evidence" value="ECO:0007669"/>
    <property type="project" value="InterPro"/>
</dbReference>
<feature type="region of interest" description="Disordered" evidence="4">
    <location>
        <begin position="30"/>
        <end position="50"/>
    </location>
</feature>